<evidence type="ECO:0000313" key="3">
    <source>
        <dbReference type="Proteomes" id="UP000176186"/>
    </source>
</evidence>
<gene>
    <name evidence="2" type="ORF">A2363_01285</name>
</gene>
<proteinExistence type="predicted"/>
<dbReference type="AlphaFoldDB" id="A0A1F6BE16"/>
<evidence type="ECO:0000313" key="2">
    <source>
        <dbReference type="EMBL" id="OGG35118.1"/>
    </source>
</evidence>
<comment type="caution">
    <text evidence="2">The sequence shown here is derived from an EMBL/GenBank/DDBJ whole genome shotgun (WGS) entry which is preliminary data.</text>
</comment>
<reference evidence="2 3" key="1">
    <citation type="journal article" date="2016" name="Nat. Commun.">
        <title>Thousands of microbial genomes shed light on interconnected biogeochemical processes in an aquifer system.</title>
        <authorList>
            <person name="Anantharaman K."/>
            <person name="Brown C.T."/>
            <person name="Hug L.A."/>
            <person name="Sharon I."/>
            <person name="Castelle C.J."/>
            <person name="Probst A.J."/>
            <person name="Thomas B.C."/>
            <person name="Singh A."/>
            <person name="Wilkins M.J."/>
            <person name="Karaoz U."/>
            <person name="Brodie E.L."/>
            <person name="Williams K.H."/>
            <person name="Hubbard S.S."/>
            <person name="Banfield J.F."/>
        </authorList>
    </citation>
    <scope>NUCLEOTIDE SEQUENCE [LARGE SCALE GENOMIC DNA]</scope>
</reference>
<dbReference type="EMBL" id="MFKE01000018">
    <property type="protein sequence ID" value="OGG35118.1"/>
    <property type="molecule type" value="Genomic_DNA"/>
</dbReference>
<name>A0A1F6BE16_9BACT</name>
<accession>A0A1F6BE16</accession>
<dbReference type="Proteomes" id="UP000176186">
    <property type="component" value="Unassembled WGS sequence"/>
</dbReference>
<evidence type="ECO:0000256" key="1">
    <source>
        <dbReference type="SAM" id="MobiDB-lite"/>
    </source>
</evidence>
<dbReference type="STRING" id="1798401.A2363_01285"/>
<feature type="region of interest" description="Disordered" evidence="1">
    <location>
        <begin position="156"/>
        <end position="175"/>
    </location>
</feature>
<sequence>MVGMAQRIEKERKRAPRYTRTVYPDTWGDPITSLGEDALFANYRIDTRVYTVHPETVIGRIQVGEDEMDWTAPTVYRVVRLIEKTDTDLGTGHVLYAIFPDMQPYTLMHLDQTPIEFIEPDWPEGVDFPNESIVAEITRPQSRTLAFSMEQLWRERGGDPHHKFPKTGGRKFNKS</sequence>
<protein>
    <submittedName>
        <fullName evidence="2">Uncharacterized protein</fullName>
    </submittedName>
</protein>
<organism evidence="2 3">
    <name type="scientific">Candidatus Gottesmanbacteria bacterium RIFOXYB1_FULL_47_11</name>
    <dbReference type="NCBI Taxonomy" id="1798401"/>
    <lineage>
        <taxon>Bacteria</taxon>
        <taxon>Candidatus Gottesmaniibacteriota</taxon>
    </lineage>
</organism>
<feature type="compositionally biased region" description="Basic residues" evidence="1">
    <location>
        <begin position="163"/>
        <end position="175"/>
    </location>
</feature>